<dbReference type="CDD" id="cd13220">
    <property type="entry name" value="PH-GRAM_GRAMDC"/>
    <property type="match status" value="1"/>
</dbReference>
<reference evidence="3" key="1">
    <citation type="submission" date="2017-08" db="EMBL/GenBank/DDBJ databases">
        <authorList>
            <person name="Polle J.E."/>
            <person name="Barry K."/>
            <person name="Cushman J."/>
            <person name="Schmutz J."/>
            <person name="Tran D."/>
            <person name="Hathwaick L.T."/>
            <person name="Yim W.C."/>
            <person name="Jenkins J."/>
            <person name="Mckie-Krisberg Z.M."/>
            <person name="Prochnik S."/>
            <person name="Lindquist E."/>
            <person name="Dockter R.B."/>
            <person name="Adam C."/>
            <person name="Molina H."/>
            <person name="Bunkerborg J."/>
            <person name="Jin E."/>
            <person name="Buchheim M."/>
            <person name="Magnuson J."/>
        </authorList>
    </citation>
    <scope>NUCLEOTIDE SEQUENCE</scope>
    <source>
        <strain evidence="3">CCAP 19/18</strain>
    </source>
</reference>
<dbReference type="InterPro" id="IPR051482">
    <property type="entry name" value="Cholesterol_transport"/>
</dbReference>
<gene>
    <name evidence="3" type="ORF">DUNSADRAFT_18467</name>
</gene>
<dbReference type="InterPro" id="IPR004182">
    <property type="entry name" value="GRAM"/>
</dbReference>
<sequence>MSRVQSSEKSGFLMNMNLASSAPLTMSDSASQGDEEEGEFPTSIRPNKYPSAPVTQQQLQQEQQEQQEQVAGKASYPLDTQGASSHVSSENAEQSELVLEEADDSALPLPPLDSDAFRWLGVRHRTRSLCRVFGLPDPKEELFSEFHGALRKRVLLQGRVYVFANYVCFTSNPFFGYIKKTVIPFRKVRAIRKKTHCRVPNSIEIETFSGKKEFFTNLLNRQDAFGIIFRCWSRISASFQSPYYTDRHDIQVSEILRAMKSRMLASKTAEK</sequence>
<dbReference type="Proteomes" id="UP000815325">
    <property type="component" value="Unassembled WGS sequence"/>
</dbReference>
<accession>A0ABQ7G029</accession>
<evidence type="ECO:0000313" key="3">
    <source>
        <dbReference type="EMBL" id="KAF5827956.1"/>
    </source>
</evidence>
<dbReference type="Pfam" id="PF02893">
    <property type="entry name" value="GRAM"/>
    <property type="match status" value="1"/>
</dbReference>
<proteinExistence type="predicted"/>
<organism evidence="3 4">
    <name type="scientific">Dunaliella salina</name>
    <name type="common">Green alga</name>
    <name type="synonym">Protococcus salinus</name>
    <dbReference type="NCBI Taxonomy" id="3046"/>
    <lineage>
        <taxon>Eukaryota</taxon>
        <taxon>Viridiplantae</taxon>
        <taxon>Chlorophyta</taxon>
        <taxon>core chlorophytes</taxon>
        <taxon>Chlorophyceae</taxon>
        <taxon>CS clade</taxon>
        <taxon>Chlamydomonadales</taxon>
        <taxon>Dunaliellaceae</taxon>
        <taxon>Dunaliella</taxon>
    </lineage>
</organism>
<feature type="compositionally biased region" description="Polar residues" evidence="1">
    <location>
        <begin position="81"/>
        <end position="94"/>
    </location>
</feature>
<dbReference type="Gene3D" id="2.30.29.30">
    <property type="entry name" value="Pleckstrin-homology domain (PH domain)/Phosphotyrosine-binding domain (PTB)"/>
    <property type="match status" value="1"/>
</dbReference>
<evidence type="ECO:0000313" key="4">
    <source>
        <dbReference type="Proteomes" id="UP000815325"/>
    </source>
</evidence>
<keyword evidence="4" id="KW-1185">Reference proteome</keyword>
<feature type="region of interest" description="Disordered" evidence="1">
    <location>
        <begin position="23"/>
        <end position="104"/>
    </location>
</feature>
<evidence type="ECO:0000259" key="2">
    <source>
        <dbReference type="SMART" id="SM00568"/>
    </source>
</evidence>
<protein>
    <recommendedName>
        <fullName evidence="2">GRAM domain-containing protein</fullName>
    </recommendedName>
</protein>
<feature type="compositionally biased region" description="Polar residues" evidence="1">
    <location>
        <begin position="23"/>
        <end position="32"/>
    </location>
</feature>
<dbReference type="PANTHER" id="PTHR23319:SF4">
    <property type="entry name" value="GRAM DOMAIN CONTAINING 1B, ISOFORM E"/>
    <property type="match status" value="1"/>
</dbReference>
<feature type="domain" description="GRAM" evidence="2">
    <location>
        <begin position="127"/>
        <end position="195"/>
    </location>
</feature>
<name>A0ABQ7G029_DUNSA</name>
<dbReference type="PANTHER" id="PTHR23319">
    <property type="entry name" value="GRAM DOMAIN CONTAINING 1B, ISOFORM E"/>
    <property type="match status" value="1"/>
</dbReference>
<comment type="caution">
    <text evidence="3">The sequence shown here is derived from an EMBL/GenBank/DDBJ whole genome shotgun (WGS) entry which is preliminary data.</text>
</comment>
<evidence type="ECO:0000256" key="1">
    <source>
        <dbReference type="SAM" id="MobiDB-lite"/>
    </source>
</evidence>
<dbReference type="SMART" id="SM00568">
    <property type="entry name" value="GRAM"/>
    <property type="match status" value="1"/>
</dbReference>
<dbReference type="InterPro" id="IPR011993">
    <property type="entry name" value="PH-like_dom_sf"/>
</dbReference>
<feature type="compositionally biased region" description="Low complexity" evidence="1">
    <location>
        <begin position="56"/>
        <end position="69"/>
    </location>
</feature>
<dbReference type="EMBL" id="MU070392">
    <property type="protein sequence ID" value="KAF5827956.1"/>
    <property type="molecule type" value="Genomic_DNA"/>
</dbReference>